<name>A0A1B8U1G7_9FLAO</name>
<dbReference type="GO" id="GO:0016887">
    <property type="term" value="F:ATP hydrolysis activity"/>
    <property type="evidence" value="ECO:0007669"/>
    <property type="project" value="InterPro"/>
</dbReference>
<dbReference type="KEGG" id="prn:BW723_13945"/>
<comment type="caution">
    <text evidence="2">The sequence shown here is derived from an EMBL/GenBank/DDBJ whole genome shotgun (WGS) entry which is preliminary data.</text>
</comment>
<dbReference type="Proteomes" id="UP000092612">
    <property type="component" value="Unassembled WGS sequence"/>
</dbReference>
<protein>
    <recommendedName>
        <fullName evidence="1">ATPase AAA-type core domain-containing protein</fullName>
    </recommendedName>
</protein>
<dbReference type="InterPro" id="IPR051396">
    <property type="entry name" value="Bact_Antivir_Def_Nuclease"/>
</dbReference>
<dbReference type="InterPro" id="IPR027417">
    <property type="entry name" value="P-loop_NTPase"/>
</dbReference>
<dbReference type="Gene3D" id="3.40.50.300">
    <property type="entry name" value="P-loop containing nucleotide triphosphate hydrolases"/>
    <property type="match status" value="1"/>
</dbReference>
<reference evidence="3" key="1">
    <citation type="submission" date="2016-02" db="EMBL/GenBank/DDBJ databases">
        <title>Paenibacillus sp. LPB0068, isolated from Crassostrea gigas.</title>
        <authorList>
            <person name="Shin S.-K."/>
            <person name="Yi H."/>
        </authorList>
    </citation>
    <scope>NUCLEOTIDE SEQUENCE [LARGE SCALE GENOMIC DNA]</scope>
    <source>
        <strain evidence="3">KCTC 23969</strain>
    </source>
</reference>
<dbReference type="PANTHER" id="PTHR43581:SF4">
    <property type="entry name" value="ATP_GTP PHOSPHATASE"/>
    <property type="match status" value="1"/>
</dbReference>
<dbReference type="EMBL" id="LSFL01000029">
    <property type="protein sequence ID" value="OBY65716.1"/>
    <property type="molecule type" value="Genomic_DNA"/>
</dbReference>
<feature type="domain" description="ATPase AAA-type core" evidence="1">
    <location>
        <begin position="30"/>
        <end position="290"/>
    </location>
</feature>
<dbReference type="GO" id="GO:0005524">
    <property type="term" value="F:ATP binding"/>
    <property type="evidence" value="ECO:0007669"/>
    <property type="project" value="InterPro"/>
</dbReference>
<gene>
    <name evidence="2" type="ORF">LPB301_07835</name>
</gene>
<dbReference type="OrthoDB" id="9792800at2"/>
<organism evidence="2 3">
    <name type="scientific">Polaribacter reichenbachii</name>
    <dbReference type="NCBI Taxonomy" id="996801"/>
    <lineage>
        <taxon>Bacteria</taxon>
        <taxon>Pseudomonadati</taxon>
        <taxon>Bacteroidota</taxon>
        <taxon>Flavobacteriia</taxon>
        <taxon>Flavobacteriales</taxon>
        <taxon>Flavobacteriaceae</taxon>
    </lineage>
</organism>
<evidence type="ECO:0000313" key="2">
    <source>
        <dbReference type="EMBL" id="OBY65716.1"/>
    </source>
</evidence>
<accession>A0A1B8U1G7</accession>
<dbReference type="CDD" id="cd00267">
    <property type="entry name" value="ABC_ATPase"/>
    <property type="match status" value="1"/>
</dbReference>
<dbReference type="AlphaFoldDB" id="A0A1B8U1G7"/>
<proteinExistence type="predicted"/>
<keyword evidence="3" id="KW-1185">Reference proteome</keyword>
<sequence>MKIKQIKLNKFGPFYNYTLNLATNDEVCLLITGKNNEGKSNIILALKLIDAAFRVINKKRNEIKVNSTLYYEFLKQDTEDYLIQRMVYNYSDNIAVIKADFEKKFNLTIYIDPIIDKIYCEYDGRIEKGFESIFGFIPPLGPIAEKENLIKNISYLRANLNTSLAARHFRNHLVQNLSDGDFELIKQIVKNSWKGIQLIDYKIDYFNESRISCFFKEKGFEREISWAGQGLQVWFQIIAHLVRLKSRSILILDEPEINLHPEKQNDLIRIIRQYFAGSIIIATHSVELMNNVNISHIIHVRKTQRNPKIKLTNDKKNLEQIRSHIGSNFNFISSQFEEVDLIVFTENVDDYKYITGIAKNIKKKTFNIPLHGFSEYNKAIYYKEAYELLIGQDVECTMLLDRDYYPEKYLTKLKVDLKKKNIDLFFTLGKEIENMFLHPKVLKELFKDDSEFKSYEETIYSEEEKTDSQGSLVKLHTDFYPGKIDAKTIFKEVIPVFDKIWLDKNERYKVIAGKNALGKVRDYYRKKFKLNLSDYLLLETINKVKITEINILINELFKNKSN</sequence>
<evidence type="ECO:0000313" key="3">
    <source>
        <dbReference type="Proteomes" id="UP000092612"/>
    </source>
</evidence>
<dbReference type="Pfam" id="PF13304">
    <property type="entry name" value="AAA_21"/>
    <property type="match status" value="1"/>
</dbReference>
<dbReference type="SUPFAM" id="SSF52540">
    <property type="entry name" value="P-loop containing nucleoside triphosphate hydrolases"/>
    <property type="match status" value="1"/>
</dbReference>
<dbReference type="InterPro" id="IPR003959">
    <property type="entry name" value="ATPase_AAA_core"/>
</dbReference>
<evidence type="ECO:0000259" key="1">
    <source>
        <dbReference type="Pfam" id="PF13304"/>
    </source>
</evidence>
<dbReference type="PANTHER" id="PTHR43581">
    <property type="entry name" value="ATP/GTP PHOSPHATASE"/>
    <property type="match status" value="1"/>
</dbReference>
<dbReference type="STRING" id="996801.BW723_13945"/>
<dbReference type="RefSeq" id="WP_068359884.1">
    <property type="nucleotide sequence ID" value="NZ_CP019337.1"/>
</dbReference>